<dbReference type="GO" id="GO:0005121">
    <property type="term" value="F:Toll binding"/>
    <property type="evidence" value="ECO:0007669"/>
    <property type="project" value="TreeGrafter"/>
</dbReference>
<dbReference type="InterPro" id="IPR029034">
    <property type="entry name" value="Cystine-knot_cytokine"/>
</dbReference>
<dbReference type="GO" id="GO:0021556">
    <property type="term" value="P:central nervous system formation"/>
    <property type="evidence" value="ECO:0007669"/>
    <property type="project" value="TreeGrafter"/>
</dbReference>
<dbReference type="InterPro" id="IPR032104">
    <property type="entry name" value="Spaetzle"/>
</dbReference>
<keyword evidence="1" id="KW-0732">Signal</keyword>
<sequence length="131" mass="14719">MKRMFGTVSSRSLLRKDEEEVAMDNSDLRKKRMAKPPQTPQQLPPFEQAIHTVKCARGQPGRCHPTRPCWCTQEYSWFRLLAYDATDNCKGIFMDWFKFPSHCACKCVQAAAATAENGASVPVSVAPLLPT</sequence>
<organism evidence="6 7">
    <name type="scientific">Ramazzottius varieornatus</name>
    <name type="common">Water bear</name>
    <name type="synonym">Tardigrade</name>
    <dbReference type="NCBI Taxonomy" id="947166"/>
    <lineage>
        <taxon>Eukaryota</taxon>
        <taxon>Metazoa</taxon>
        <taxon>Ecdysozoa</taxon>
        <taxon>Tardigrada</taxon>
        <taxon>Eutardigrada</taxon>
        <taxon>Parachela</taxon>
        <taxon>Hypsibioidea</taxon>
        <taxon>Ramazzottiidae</taxon>
        <taxon>Ramazzottius</taxon>
    </lineage>
</organism>
<dbReference type="OrthoDB" id="6630583at2759"/>
<dbReference type="GO" id="GO:0045087">
    <property type="term" value="P:innate immune response"/>
    <property type="evidence" value="ECO:0007669"/>
    <property type="project" value="TreeGrafter"/>
</dbReference>
<dbReference type="GO" id="GO:0005615">
    <property type="term" value="C:extracellular space"/>
    <property type="evidence" value="ECO:0007669"/>
    <property type="project" value="UniProtKB-ARBA"/>
</dbReference>
<dbReference type="Proteomes" id="UP000186922">
    <property type="component" value="Unassembled WGS sequence"/>
</dbReference>
<dbReference type="EMBL" id="BDGG01000006">
    <property type="protein sequence ID" value="GAV00382.1"/>
    <property type="molecule type" value="Genomic_DNA"/>
</dbReference>
<keyword evidence="7" id="KW-1185">Reference proteome</keyword>
<feature type="domain" description="Spaetzle" evidence="5">
    <location>
        <begin position="46"/>
        <end position="107"/>
    </location>
</feature>
<keyword evidence="2" id="KW-1015">Disulfide bond</keyword>
<evidence type="ECO:0000313" key="7">
    <source>
        <dbReference type="Proteomes" id="UP000186922"/>
    </source>
</evidence>
<proteinExistence type="predicted"/>
<accession>A0A1D1VFH4</accession>
<evidence type="ECO:0000259" key="5">
    <source>
        <dbReference type="Pfam" id="PF16077"/>
    </source>
</evidence>
<evidence type="ECO:0000256" key="1">
    <source>
        <dbReference type="ARBA" id="ARBA00022729"/>
    </source>
</evidence>
<evidence type="ECO:0000256" key="3">
    <source>
        <dbReference type="ARBA" id="ARBA00023180"/>
    </source>
</evidence>
<protein>
    <recommendedName>
        <fullName evidence="5">Spaetzle domain-containing protein</fullName>
    </recommendedName>
</protein>
<dbReference type="GO" id="GO:0008083">
    <property type="term" value="F:growth factor activity"/>
    <property type="evidence" value="ECO:0007669"/>
    <property type="project" value="TreeGrafter"/>
</dbReference>
<dbReference type="PANTHER" id="PTHR23199">
    <property type="entry name" value="NEUROTROPHIN 1-RELATED"/>
    <property type="match status" value="1"/>
</dbReference>
<feature type="region of interest" description="Disordered" evidence="4">
    <location>
        <begin position="16"/>
        <end position="43"/>
    </location>
</feature>
<dbReference type="SUPFAM" id="SSF57501">
    <property type="entry name" value="Cystine-knot cytokines"/>
    <property type="match status" value="1"/>
</dbReference>
<gene>
    <name evidence="6" type="primary">RvY_11240-1</name>
    <name evidence="6" type="synonym">RvY_11240.1</name>
    <name evidence="6" type="ORF">RvY_11240</name>
</gene>
<keyword evidence="3" id="KW-0325">Glycoprotein</keyword>
<dbReference type="InterPro" id="IPR052444">
    <property type="entry name" value="Spz/Toll_ligand-like"/>
</dbReference>
<reference evidence="6 7" key="1">
    <citation type="journal article" date="2016" name="Nat. Commun.">
        <title>Extremotolerant tardigrade genome and improved radiotolerance of human cultured cells by tardigrade-unique protein.</title>
        <authorList>
            <person name="Hashimoto T."/>
            <person name="Horikawa D.D."/>
            <person name="Saito Y."/>
            <person name="Kuwahara H."/>
            <person name="Kozuka-Hata H."/>
            <person name="Shin-I T."/>
            <person name="Minakuchi Y."/>
            <person name="Ohishi K."/>
            <person name="Motoyama A."/>
            <person name="Aizu T."/>
            <person name="Enomoto A."/>
            <person name="Kondo K."/>
            <person name="Tanaka S."/>
            <person name="Hara Y."/>
            <person name="Koshikawa S."/>
            <person name="Sagara H."/>
            <person name="Miura T."/>
            <person name="Yokobori S."/>
            <person name="Miyagawa K."/>
            <person name="Suzuki Y."/>
            <person name="Kubo T."/>
            <person name="Oyama M."/>
            <person name="Kohara Y."/>
            <person name="Fujiyama A."/>
            <person name="Arakawa K."/>
            <person name="Katayama T."/>
            <person name="Toyoda A."/>
            <person name="Kunieda T."/>
        </authorList>
    </citation>
    <scope>NUCLEOTIDE SEQUENCE [LARGE SCALE GENOMIC DNA]</scope>
    <source>
        <strain evidence="6 7">YOKOZUNA-1</strain>
    </source>
</reference>
<dbReference type="Pfam" id="PF16077">
    <property type="entry name" value="Spaetzle"/>
    <property type="match status" value="1"/>
</dbReference>
<dbReference type="AlphaFoldDB" id="A0A1D1VFH4"/>
<evidence type="ECO:0000256" key="4">
    <source>
        <dbReference type="SAM" id="MobiDB-lite"/>
    </source>
</evidence>
<dbReference type="Gene3D" id="2.10.90.10">
    <property type="entry name" value="Cystine-knot cytokines"/>
    <property type="match status" value="1"/>
</dbReference>
<dbReference type="PANTHER" id="PTHR23199:SF13">
    <property type="entry name" value="PROTEIN SPAETZLE 3"/>
    <property type="match status" value="1"/>
</dbReference>
<comment type="caution">
    <text evidence="6">The sequence shown here is derived from an EMBL/GenBank/DDBJ whole genome shotgun (WGS) entry which is preliminary data.</text>
</comment>
<name>A0A1D1VFH4_RAMVA</name>
<evidence type="ECO:0000313" key="6">
    <source>
        <dbReference type="EMBL" id="GAV00382.1"/>
    </source>
</evidence>
<evidence type="ECO:0000256" key="2">
    <source>
        <dbReference type="ARBA" id="ARBA00023157"/>
    </source>
</evidence>